<comment type="caution">
    <text evidence="2">The sequence shown here is derived from an EMBL/GenBank/DDBJ whole genome shotgun (WGS) entry which is preliminary data.</text>
</comment>
<evidence type="ECO:0000256" key="1">
    <source>
        <dbReference type="SAM" id="MobiDB-lite"/>
    </source>
</evidence>
<dbReference type="Proteomes" id="UP000015176">
    <property type="component" value="Unassembled WGS sequence"/>
</dbReference>
<sequence>MHLSFSKDKGRLKNRNKPNEKQTEGIDTVADSHYEINH</sequence>
<evidence type="ECO:0000313" key="2">
    <source>
        <dbReference type="EMBL" id="EPU38281.1"/>
    </source>
</evidence>
<gene>
    <name evidence="2" type="ORF">SAG0164_01470</name>
</gene>
<reference evidence="2 3" key="1">
    <citation type="submission" date="2012-07" db="EMBL/GenBank/DDBJ databases">
        <authorList>
            <person name="Moroni P."/>
            <person name="Richards V.P."/>
            <person name="Durkin S.A.S."/>
            <person name="Kim M."/>
            <person name="Pavinski Bitar P.D."/>
            <person name="Stanhope M.J."/>
            <person name="Town C.D."/>
            <person name="Zadoks R.N."/>
            <person name="Venter J.C."/>
        </authorList>
    </citation>
    <scope>NUCLEOTIDE SEQUENCE [LARGE SCALE GENOMIC DNA]</scope>
    <source>
        <strain evidence="2 3">MRI Z1-216</strain>
    </source>
</reference>
<feature type="region of interest" description="Disordered" evidence="1">
    <location>
        <begin position="1"/>
        <end position="38"/>
    </location>
</feature>
<evidence type="ECO:0000313" key="3">
    <source>
        <dbReference type="Proteomes" id="UP000015176"/>
    </source>
</evidence>
<dbReference type="EMBL" id="ALSF01000081">
    <property type="protein sequence ID" value="EPU38281.1"/>
    <property type="molecule type" value="Genomic_DNA"/>
</dbReference>
<dbReference type="AlphaFoldDB" id="A0AAD3A4Z2"/>
<name>A0AAD3A4Z2_STRAG</name>
<accession>A0AAD3A4Z2</accession>
<protein>
    <submittedName>
        <fullName evidence="2">Uncharacterized protein</fullName>
    </submittedName>
</protein>
<proteinExistence type="predicted"/>
<organism evidence="2 3">
    <name type="scientific">Streptococcus agalactiae MRI Z1-216</name>
    <dbReference type="NCBI Taxonomy" id="1154879"/>
    <lineage>
        <taxon>Bacteria</taxon>
        <taxon>Bacillati</taxon>
        <taxon>Bacillota</taxon>
        <taxon>Bacilli</taxon>
        <taxon>Lactobacillales</taxon>
        <taxon>Streptococcaceae</taxon>
        <taxon>Streptococcus</taxon>
    </lineage>
</organism>